<organism evidence="7 8">
    <name type="scientific">Desulfofundulus thermosubterraneus DSM 16057</name>
    <dbReference type="NCBI Taxonomy" id="1121432"/>
    <lineage>
        <taxon>Bacteria</taxon>
        <taxon>Bacillati</taxon>
        <taxon>Bacillota</taxon>
        <taxon>Clostridia</taxon>
        <taxon>Eubacteriales</taxon>
        <taxon>Peptococcaceae</taxon>
        <taxon>Desulfofundulus</taxon>
    </lineage>
</organism>
<comment type="cofactor">
    <cofactor evidence="5">
        <name>Mg(2+)</name>
        <dbReference type="ChEBI" id="CHEBI:18420"/>
    </cofactor>
</comment>
<dbReference type="HAMAP" id="MF_00265">
    <property type="entry name" value="VapC_Nob1"/>
    <property type="match status" value="1"/>
</dbReference>
<dbReference type="GO" id="GO:0000287">
    <property type="term" value="F:magnesium ion binding"/>
    <property type="evidence" value="ECO:0007669"/>
    <property type="project" value="UniProtKB-UniRule"/>
</dbReference>
<dbReference type="OrthoDB" id="1806785at2"/>
<proteinExistence type="inferred from homology"/>
<dbReference type="GO" id="GO:0004540">
    <property type="term" value="F:RNA nuclease activity"/>
    <property type="evidence" value="ECO:0007669"/>
    <property type="project" value="InterPro"/>
</dbReference>
<feature type="domain" description="PIN" evidence="6">
    <location>
        <begin position="7"/>
        <end position="126"/>
    </location>
</feature>
<keyword evidence="5" id="KW-0800">Toxin</keyword>
<dbReference type="Proteomes" id="UP000184529">
    <property type="component" value="Unassembled WGS sequence"/>
</dbReference>
<keyword evidence="3 5" id="KW-0479">Metal-binding</keyword>
<dbReference type="EC" id="3.1.-.-" evidence="5"/>
<evidence type="ECO:0000256" key="5">
    <source>
        <dbReference type="HAMAP-Rule" id="MF_00265"/>
    </source>
</evidence>
<dbReference type="PANTHER" id="PTHR39677:SF4">
    <property type="entry name" value="RIBONUCLEASE VAPC6"/>
    <property type="match status" value="1"/>
</dbReference>
<gene>
    <name evidence="5" type="primary">vapC</name>
    <name evidence="7" type="ORF">SAMN02745219_01200</name>
</gene>
<evidence type="ECO:0000256" key="2">
    <source>
        <dbReference type="ARBA" id="ARBA00022722"/>
    </source>
</evidence>
<dbReference type="InterPro" id="IPR022907">
    <property type="entry name" value="VapC_family"/>
</dbReference>
<feature type="binding site" evidence="5">
    <location>
        <position position="100"/>
    </location>
    <ligand>
        <name>Mg(2+)</name>
        <dbReference type="ChEBI" id="CHEBI:18420"/>
    </ligand>
</feature>
<dbReference type="STRING" id="1121432.SAMN02745219_01200"/>
<dbReference type="Pfam" id="PF01850">
    <property type="entry name" value="PIN"/>
    <property type="match status" value="1"/>
</dbReference>
<feature type="binding site" evidence="5">
    <location>
        <position position="10"/>
    </location>
    <ligand>
        <name>Mg(2+)</name>
        <dbReference type="ChEBI" id="CHEBI:18420"/>
    </ligand>
</feature>
<dbReference type="AlphaFoldDB" id="A0A1M6EHG4"/>
<evidence type="ECO:0000313" key="7">
    <source>
        <dbReference type="EMBL" id="SHI84916.1"/>
    </source>
</evidence>
<evidence type="ECO:0000256" key="1">
    <source>
        <dbReference type="ARBA" id="ARBA00022649"/>
    </source>
</evidence>
<dbReference type="SUPFAM" id="SSF88723">
    <property type="entry name" value="PIN domain-like"/>
    <property type="match status" value="1"/>
</dbReference>
<evidence type="ECO:0000259" key="6">
    <source>
        <dbReference type="Pfam" id="PF01850"/>
    </source>
</evidence>
<dbReference type="GO" id="GO:0090729">
    <property type="term" value="F:toxin activity"/>
    <property type="evidence" value="ECO:0007669"/>
    <property type="project" value="UniProtKB-KW"/>
</dbReference>
<dbReference type="PANTHER" id="PTHR39677">
    <property type="entry name" value="RIBONUCLEASE VAPC6"/>
    <property type="match status" value="1"/>
</dbReference>
<keyword evidence="2 5" id="KW-0540">Nuclease</keyword>
<keyword evidence="4 5" id="KW-0378">Hydrolase</keyword>
<keyword evidence="1 5" id="KW-1277">Toxin-antitoxin system</keyword>
<evidence type="ECO:0000313" key="8">
    <source>
        <dbReference type="Proteomes" id="UP000184529"/>
    </source>
</evidence>
<sequence>MVDRKTVVLDTYAILALIEDEEGADTVAAAISDEQTTVYFSVINLGELYYILLRKKGERVAEEVLRNILLEESINIVEVPWPRVKEAARIKARRGLSYADSFVLELARELKAPVLTGDPEIQTVAKELDVPVIWVGSNLTVDK</sequence>
<dbReference type="EMBL" id="FQZM01000013">
    <property type="protein sequence ID" value="SHI84916.1"/>
    <property type="molecule type" value="Genomic_DNA"/>
</dbReference>
<name>A0A1M6EHG4_9FIRM</name>
<dbReference type="RefSeq" id="WP_072867999.1">
    <property type="nucleotide sequence ID" value="NZ_FQZM01000013.1"/>
</dbReference>
<protein>
    <recommendedName>
        <fullName evidence="5">Ribonuclease VapC</fullName>
        <shortName evidence="5">RNase VapC</shortName>
        <ecNumber evidence="5">3.1.-.-</ecNumber>
    </recommendedName>
    <alternativeName>
        <fullName evidence="5">Toxin VapC</fullName>
    </alternativeName>
</protein>
<dbReference type="Gene3D" id="3.40.50.1010">
    <property type="entry name" value="5'-nuclease"/>
    <property type="match status" value="1"/>
</dbReference>
<comment type="similarity">
    <text evidence="5">Belongs to the PINc/VapC protein family.</text>
</comment>
<dbReference type="InterPro" id="IPR002716">
    <property type="entry name" value="PIN_dom"/>
</dbReference>
<reference evidence="8" key="1">
    <citation type="submission" date="2016-11" db="EMBL/GenBank/DDBJ databases">
        <authorList>
            <person name="Varghese N."/>
            <person name="Submissions S."/>
        </authorList>
    </citation>
    <scope>NUCLEOTIDE SEQUENCE [LARGE SCALE GENOMIC DNA]</scope>
    <source>
        <strain evidence="8">DSM 16057</strain>
    </source>
</reference>
<dbReference type="InterPro" id="IPR029060">
    <property type="entry name" value="PIN-like_dom_sf"/>
</dbReference>
<evidence type="ECO:0000256" key="3">
    <source>
        <dbReference type="ARBA" id="ARBA00022723"/>
    </source>
</evidence>
<dbReference type="GO" id="GO:0016787">
    <property type="term" value="F:hydrolase activity"/>
    <property type="evidence" value="ECO:0007669"/>
    <property type="project" value="UniProtKB-KW"/>
</dbReference>
<comment type="function">
    <text evidence="5">Toxic component of a toxin-antitoxin (TA) system. An RNase.</text>
</comment>
<evidence type="ECO:0000256" key="4">
    <source>
        <dbReference type="ARBA" id="ARBA00022801"/>
    </source>
</evidence>
<dbReference type="CDD" id="cd18689">
    <property type="entry name" value="PIN_VapC-like"/>
    <property type="match status" value="1"/>
</dbReference>
<accession>A0A1M6EHG4</accession>
<keyword evidence="5" id="KW-0460">Magnesium</keyword>
<keyword evidence="8" id="KW-1185">Reference proteome</keyword>